<evidence type="ECO:0000313" key="2">
    <source>
        <dbReference type="EMBL" id="MBE9078270.1"/>
    </source>
</evidence>
<accession>A0A8J7ANF3</accession>
<feature type="signal peptide" evidence="1">
    <location>
        <begin position="1"/>
        <end position="34"/>
    </location>
</feature>
<name>A0A8J7ANF3_9CYAN</name>
<evidence type="ECO:0000256" key="1">
    <source>
        <dbReference type="SAM" id="SignalP"/>
    </source>
</evidence>
<comment type="caution">
    <text evidence="2">The sequence shown here is derived from an EMBL/GenBank/DDBJ whole genome shotgun (WGS) entry which is preliminary data.</text>
</comment>
<dbReference type="InterPro" id="IPR011042">
    <property type="entry name" value="6-blade_b-propeller_TolB-like"/>
</dbReference>
<keyword evidence="3" id="KW-1185">Reference proteome</keyword>
<dbReference type="Gene3D" id="2.120.10.30">
    <property type="entry name" value="TolB, C-terminal domain"/>
    <property type="match status" value="2"/>
</dbReference>
<proteinExistence type="predicted"/>
<gene>
    <name evidence="2" type="ORF">IQ241_13370</name>
</gene>
<dbReference type="SUPFAM" id="SSF63829">
    <property type="entry name" value="Calcium-dependent phosphotriesterase"/>
    <property type="match status" value="1"/>
</dbReference>
<dbReference type="Proteomes" id="UP000636505">
    <property type="component" value="Unassembled WGS sequence"/>
</dbReference>
<dbReference type="AlphaFoldDB" id="A0A8J7ANF3"/>
<dbReference type="RefSeq" id="WP_193907934.1">
    <property type="nucleotide sequence ID" value="NZ_JADEXG010000029.1"/>
</dbReference>
<dbReference type="EMBL" id="JADEXG010000029">
    <property type="protein sequence ID" value="MBE9078270.1"/>
    <property type="molecule type" value="Genomic_DNA"/>
</dbReference>
<dbReference type="InterPro" id="IPR048031">
    <property type="entry name" value="ScyD/ScyE-like"/>
</dbReference>
<evidence type="ECO:0000313" key="3">
    <source>
        <dbReference type="Proteomes" id="UP000636505"/>
    </source>
</evidence>
<organism evidence="2 3">
    <name type="scientific">Vasconcelosia minhoensis LEGE 07310</name>
    <dbReference type="NCBI Taxonomy" id="915328"/>
    <lineage>
        <taxon>Bacteria</taxon>
        <taxon>Bacillati</taxon>
        <taxon>Cyanobacteriota</taxon>
        <taxon>Cyanophyceae</taxon>
        <taxon>Nodosilineales</taxon>
        <taxon>Cymatolegaceae</taxon>
        <taxon>Vasconcelosia</taxon>
        <taxon>Vasconcelosia minhoensis</taxon>
    </lineage>
</organism>
<reference evidence="2" key="1">
    <citation type="submission" date="2020-10" db="EMBL/GenBank/DDBJ databases">
        <authorList>
            <person name="Castelo-Branco R."/>
            <person name="Eusebio N."/>
            <person name="Adriana R."/>
            <person name="Vieira A."/>
            <person name="Brugerolle De Fraissinette N."/>
            <person name="Rezende De Castro R."/>
            <person name="Schneider M.P."/>
            <person name="Vasconcelos V."/>
            <person name="Leao P.N."/>
        </authorList>
    </citation>
    <scope>NUCLEOTIDE SEQUENCE</scope>
    <source>
        <strain evidence="2">LEGE 07310</strain>
    </source>
</reference>
<protein>
    <submittedName>
        <fullName evidence="2">ScyD/ScyE family protein</fullName>
    </submittedName>
</protein>
<keyword evidence="1" id="KW-0732">Signal</keyword>
<sequence length="436" mass="45557">MKMIRNQCFIGQYSLKLLISVFSALLCSAGVAQAASLTTIATGLNNPRGMTFGPEGELYVAEAGIGGNGLTVPAPELNSIQTFGLSGSVTKVKDGMQQRVITDLPSLALIPVGATAPTNLGATLPATGVHDIDFDQNGNPYALFGYATTTDQKDAIVAAGGNDLGKLLSFDINKDGYWERGDFTVDLVEFEELDNPDDGAFLNNPFDLEIYNNTFYVSDPGGNNFYSAGLDGNVTLNAVFPPEVVDGESFERVPTTAALGPDGAFYIGELTGNFAPPGSARVLRLASGSDPEVFAGGFTQIIGLDFDSNGDLYVLEFAVNPDAPIPTDESEQDFTGALRKISANGSLRTLIEAGEGLVGPTGLAIGPDDSIYVSNFGTTIGSGEIVRVEEAPSVPERASGLPILAVGAAGYILLKKKTMTSQAQKLKLQNVNSAAS</sequence>
<feature type="chain" id="PRO_5035167148" evidence="1">
    <location>
        <begin position="35"/>
        <end position="436"/>
    </location>
</feature>
<dbReference type="NCBIfam" id="NF033206">
    <property type="entry name" value="ScyE_fam"/>
    <property type="match status" value="1"/>
</dbReference>